<evidence type="ECO:0000313" key="2">
    <source>
        <dbReference type="Proteomes" id="UP000054495"/>
    </source>
</evidence>
<dbReference type="EMBL" id="KE128598">
    <property type="protein sequence ID" value="EPB65411.1"/>
    <property type="molecule type" value="Genomic_DNA"/>
</dbReference>
<protein>
    <submittedName>
        <fullName evidence="1">Uncharacterized protein</fullName>
    </submittedName>
</protein>
<dbReference type="InterPro" id="IPR044878">
    <property type="entry name" value="UbiA_sf"/>
</dbReference>
<proteinExistence type="predicted"/>
<dbReference type="Gene3D" id="1.10.357.140">
    <property type="entry name" value="UbiA prenyltransferase"/>
    <property type="match status" value="1"/>
</dbReference>
<dbReference type="AlphaFoldDB" id="A0A0D6L7A0"/>
<name>A0A0D6L7A0_9BILA</name>
<evidence type="ECO:0000313" key="1">
    <source>
        <dbReference type="EMBL" id="EPB65411.1"/>
    </source>
</evidence>
<keyword evidence="2" id="KW-1185">Reference proteome</keyword>
<organism evidence="1 2">
    <name type="scientific">Ancylostoma ceylanicum</name>
    <dbReference type="NCBI Taxonomy" id="53326"/>
    <lineage>
        <taxon>Eukaryota</taxon>
        <taxon>Metazoa</taxon>
        <taxon>Ecdysozoa</taxon>
        <taxon>Nematoda</taxon>
        <taxon>Chromadorea</taxon>
        <taxon>Rhabditida</taxon>
        <taxon>Rhabditina</taxon>
        <taxon>Rhabditomorpha</taxon>
        <taxon>Strongyloidea</taxon>
        <taxon>Ancylostomatidae</taxon>
        <taxon>Ancylostomatinae</taxon>
        <taxon>Ancylostoma</taxon>
    </lineage>
</organism>
<reference evidence="1 2" key="1">
    <citation type="submission" date="2013-05" db="EMBL/GenBank/DDBJ databases">
        <title>Draft genome of the parasitic nematode Anyclostoma ceylanicum.</title>
        <authorList>
            <person name="Mitreva M."/>
        </authorList>
    </citation>
    <scope>NUCLEOTIDE SEQUENCE [LARGE SCALE GENOMIC DNA]</scope>
</reference>
<feature type="non-terminal residue" evidence="1">
    <location>
        <position position="68"/>
    </location>
</feature>
<gene>
    <name evidence="1" type="ORF">ANCCEY_15526</name>
</gene>
<sequence length="68" mass="7392">MSAHGKLPEKERIDGHYKLSFSVVLSALAGYLFNGGSDWKEILLLTIGGTLVTAASNGSNQIWERDLD</sequence>
<accession>A0A0D6L7A0</accession>
<dbReference type="Proteomes" id="UP000054495">
    <property type="component" value="Unassembled WGS sequence"/>
</dbReference>